<dbReference type="Pfam" id="PF00001">
    <property type="entry name" value="7tm_1"/>
    <property type="match status" value="1"/>
</dbReference>
<evidence type="ECO:0000256" key="10">
    <source>
        <dbReference type="SAM" id="MobiDB-lite"/>
    </source>
</evidence>
<dbReference type="PRINTS" id="PR00237">
    <property type="entry name" value="GPCRRHODOPSN"/>
</dbReference>
<accession>A0A8R1Y2B1</accession>
<dbReference type="SUPFAM" id="SSF81321">
    <property type="entry name" value="Family A G protein-coupled receptor-like"/>
    <property type="match status" value="1"/>
</dbReference>
<comment type="similarity">
    <text evidence="9">Belongs to the G-protein coupled receptor 1 family.</text>
</comment>
<dbReference type="PROSITE" id="PS00237">
    <property type="entry name" value="G_PROTEIN_RECEP_F1_1"/>
    <property type="match status" value="1"/>
</dbReference>
<evidence type="ECO:0000256" key="11">
    <source>
        <dbReference type="SAM" id="Phobius"/>
    </source>
</evidence>
<dbReference type="OrthoDB" id="6076970at2759"/>
<dbReference type="EnsemblMetazoa" id="PPA00294.1">
    <property type="protein sequence ID" value="PPA00294.1"/>
    <property type="gene ID" value="WBGene00089848"/>
</dbReference>
<feature type="transmembrane region" description="Helical" evidence="11">
    <location>
        <begin position="380"/>
        <end position="403"/>
    </location>
</feature>
<protein>
    <submittedName>
        <fullName evidence="12">Npr-18</fullName>
    </submittedName>
</protein>
<keyword evidence="7 9" id="KW-0675">Receptor</keyword>
<keyword evidence="8 9" id="KW-0807">Transducer</keyword>
<dbReference type="CDD" id="cd00637">
    <property type="entry name" value="7tm_classA_rhodopsin-like"/>
    <property type="match status" value="1"/>
</dbReference>
<dbReference type="AlphaFoldDB" id="A0A2A6BFS4"/>
<feature type="region of interest" description="Disordered" evidence="10">
    <location>
        <begin position="522"/>
        <end position="541"/>
    </location>
</feature>
<proteinExistence type="inferred from homology"/>
<evidence type="ECO:0000256" key="4">
    <source>
        <dbReference type="ARBA" id="ARBA00022989"/>
    </source>
</evidence>
<dbReference type="PANTHER" id="PTHR24229">
    <property type="entry name" value="NEUROPEPTIDES RECEPTOR"/>
    <property type="match status" value="1"/>
</dbReference>
<reference evidence="12" key="2">
    <citation type="submission" date="2022-06" db="UniProtKB">
        <authorList>
            <consortium name="EnsemblMetazoa"/>
        </authorList>
    </citation>
    <scope>IDENTIFICATION</scope>
    <source>
        <strain evidence="12">PS312</strain>
    </source>
</reference>
<keyword evidence="4 11" id="KW-1133">Transmembrane helix</keyword>
<evidence type="ECO:0000256" key="3">
    <source>
        <dbReference type="ARBA" id="ARBA00022692"/>
    </source>
</evidence>
<accession>A0A2A6BFS4</accession>
<sequence length="586" mass="65660">MSSSDDVVNYPDDPTELMFWQITDEASSKRFADALLTFGLPPPVDPPINVRVIRNIGATHLAFCPPPLNFPSPYGCSVCPAVISHIALLVIGPPCTRQVIMSEYGDVVEMDTNIPYITEYIFGPNGTQGEEMTFHAQFPAAGYNSGRPFLMWIAAFYGMLFIIGTCGNVAILAIVHYVKNDNSKTRNRHNTTLTYLSVLCITDFLSMLPLPMTILDQILGFWIFGSYACKLSRLLEHISKIFSNFILVAFSVDRYLAVCHPLKTNLRTPSKVFLILGGVFLISCSLISPMIYNARSKTYAMDQQFNNDTNSLSVLYCNKCVDDMPPQTFIIFIVLTFVVAYFVPFCLLIYFYYAMLARLFHQAKMSKGLRGKRIDDKIPVFRIACYTLLICFFHFLCWTPYWMSVVYQLIREFYTIEPQAIEAQVIYIMYLVHALPYVNSASNFVLYGLLNRQEVHGIKDIAPYSMDDCNEVFSPSFEPMRSYSTLQQHRGGRRGHGTIVSSIPPTLKFTECTETNGHAAGMDSMATRTPPSTPCKPDVNGNGTNGKACGEKSPLIKGTERNGAAVIASRTPISEFKLDDGESIMI</sequence>
<feature type="transmembrane region" description="Helical" evidence="11">
    <location>
        <begin position="329"/>
        <end position="360"/>
    </location>
</feature>
<keyword evidence="6 11" id="KW-0472">Membrane</keyword>
<feature type="transmembrane region" description="Helical" evidence="11">
    <location>
        <begin position="195"/>
        <end position="214"/>
    </location>
</feature>
<evidence type="ECO:0000256" key="5">
    <source>
        <dbReference type="ARBA" id="ARBA00023040"/>
    </source>
</evidence>
<dbReference type="GO" id="GO:0043005">
    <property type="term" value="C:neuron projection"/>
    <property type="evidence" value="ECO:0000318"/>
    <property type="project" value="GO_Central"/>
</dbReference>
<evidence type="ECO:0000313" key="13">
    <source>
        <dbReference type="Proteomes" id="UP000005239"/>
    </source>
</evidence>
<keyword evidence="13" id="KW-1185">Reference proteome</keyword>
<dbReference type="Gene3D" id="1.20.1070.10">
    <property type="entry name" value="Rhodopsin 7-helix transmembrane proteins"/>
    <property type="match status" value="1"/>
</dbReference>
<dbReference type="PROSITE" id="PS50262">
    <property type="entry name" value="G_PROTEIN_RECEP_F1_2"/>
    <property type="match status" value="1"/>
</dbReference>
<dbReference type="GO" id="GO:0005886">
    <property type="term" value="C:plasma membrane"/>
    <property type="evidence" value="ECO:0000318"/>
    <property type="project" value="GO_Central"/>
</dbReference>
<evidence type="ECO:0000256" key="1">
    <source>
        <dbReference type="ARBA" id="ARBA00004651"/>
    </source>
</evidence>
<evidence type="ECO:0000256" key="2">
    <source>
        <dbReference type="ARBA" id="ARBA00022475"/>
    </source>
</evidence>
<dbReference type="GO" id="GO:0004930">
    <property type="term" value="F:G protein-coupled receptor activity"/>
    <property type="evidence" value="ECO:0000318"/>
    <property type="project" value="GO_Central"/>
</dbReference>
<reference evidence="13" key="1">
    <citation type="journal article" date="2008" name="Nat. Genet.">
        <title>The Pristionchus pacificus genome provides a unique perspective on nematode lifestyle and parasitism.</title>
        <authorList>
            <person name="Dieterich C."/>
            <person name="Clifton S.W."/>
            <person name="Schuster L.N."/>
            <person name="Chinwalla A."/>
            <person name="Delehaunty K."/>
            <person name="Dinkelacker I."/>
            <person name="Fulton L."/>
            <person name="Fulton R."/>
            <person name="Godfrey J."/>
            <person name="Minx P."/>
            <person name="Mitreva M."/>
            <person name="Roeseler W."/>
            <person name="Tian H."/>
            <person name="Witte H."/>
            <person name="Yang S.P."/>
            <person name="Wilson R.K."/>
            <person name="Sommer R.J."/>
        </authorList>
    </citation>
    <scope>NUCLEOTIDE SEQUENCE [LARGE SCALE GENOMIC DNA]</scope>
    <source>
        <strain evidence="13">PS312</strain>
    </source>
</reference>
<organism evidence="12 13">
    <name type="scientific">Pristionchus pacificus</name>
    <name type="common">Parasitic nematode worm</name>
    <dbReference type="NCBI Taxonomy" id="54126"/>
    <lineage>
        <taxon>Eukaryota</taxon>
        <taxon>Metazoa</taxon>
        <taxon>Ecdysozoa</taxon>
        <taxon>Nematoda</taxon>
        <taxon>Chromadorea</taxon>
        <taxon>Rhabditida</taxon>
        <taxon>Rhabditina</taxon>
        <taxon>Diplogasteromorpha</taxon>
        <taxon>Diplogasteroidea</taxon>
        <taxon>Neodiplogasteridae</taxon>
        <taxon>Pristionchus</taxon>
    </lineage>
</organism>
<keyword evidence="3 9" id="KW-0812">Transmembrane</keyword>
<dbReference type="PANTHER" id="PTHR24229:SF53">
    <property type="entry name" value="NEUROPEPTIDE RECEPTOR 18"/>
    <property type="match status" value="1"/>
</dbReference>
<evidence type="ECO:0000256" key="9">
    <source>
        <dbReference type="RuleBase" id="RU000688"/>
    </source>
</evidence>
<feature type="transmembrane region" description="Helical" evidence="11">
    <location>
        <begin position="272"/>
        <end position="292"/>
    </location>
</feature>
<evidence type="ECO:0000256" key="6">
    <source>
        <dbReference type="ARBA" id="ARBA00023136"/>
    </source>
</evidence>
<dbReference type="GO" id="GO:0042277">
    <property type="term" value="F:peptide binding"/>
    <property type="evidence" value="ECO:0000318"/>
    <property type="project" value="GO_Central"/>
</dbReference>
<evidence type="ECO:0000313" key="12">
    <source>
        <dbReference type="EnsemblMetazoa" id="PPA00294.1"/>
    </source>
</evidence>
<name>A0A2A6BFS4_PRIPA</name>
<dbReference type="InterPro" id="IPR017452">
    <property type="entry name" value="GPCR_Rhodpsn_7TM"/>
</dbReference>
<keyword evidence="5 9" id="KW-0297">G-protein coupled receptor</keyword>
<keyword evidence="2" id="KW-1003">Cell membrane</keyword>
<dbReference type="Proteomes" id="UP000005239">
    <property type="component" value="Unassembled WGS sequence"/>
</dbReference>
<evidence type="ECO:0000256" key="8">
    <source>
        <dbReference type="ARBA" id="ARBA00023224"/>
    </source>
</evidence>
<feature type="transmembrane region" description="Helical" evidence="11">
    <location>
        <begin position="234"/>
        <end position="252"/>
    </location>
</feature>
<evidence type="ECO:0000256" key="7">
    <source>
        <dbReference type="ARBA" id="ARBA00023170"/>
    </source>
</evidence>
<feature type="transmembrane region" description="Helical" evidence="11">
    <location>
        <begin position="149"/>
        <end position="175"/>
    </location>
</feature>
<dbReference type="InterPro" id="IPR000276">
    <property type="entry name" value="GPCR_Rhodpsn"/>
</dbReference>
<gene>
    <name evidence="12" type="primary">WBGene00089848</name>
</gene>
<comment type="subcellular location">
    <subcellularLocation>
        <location evidence="1">Cell membrane</location>
        <topology evidence="1">Multi-pass membrane protein</topology>
    </subcellularLocation>
</comment>